<reference evidence="1" key="1">
    <citation type="submission" date="2023-08" db="EMBL/GenBank/DDBJ databases">
        <title>Chromosome-level Genome Assembly of mud carp (Cirrhinus molitorella).</title>
        <authorList>
            <person name="Liu H."/>
        </authorList>
    </citation>
    <scope>NUCLEOTIDE SEQUENCE</scope>
    <source>
        <strain evidence="1">Prfri</strain>
        <tissue evidence="1">Muscle</tissue>
    </source>
</reference>
<organism evidence="1 2">
    <name type="scientific">Cirrhinus molitorella</name>
    <name type="common">mud carp</name>
    <dbReference type="NCBI Taxonomy" id="172907"/>
    <lineage>
        <taxon>Eukaryota</taxon>
        <taxon>Metazoa</taxon>
        <taxon>Chordata</taxon>
        <taxon>Craniata</taxon>
        <taxon>Vertebrata</taxon>
        <taxon>Euteleostomi</taxon>
        <taxon>Actinopterygii</taxon>
        <taxon>Neopterygii</taxon>
        <taxon>Teleostei</taxon>
        <taxon>Ostariophysi</taxon>
        <taxon>Cypriniformes</taxon>
        <taxon>Cyprinidae</taxon>
        <taxon>Labeoninae</taxon>
        <taxon>Labeonini</taxon>
        <taxon>Cirrhinus</taxon>
    </lineage>
</organism>
<sequence length="109" mass="12499">MKPREQSKSYDVWLQRERERGSTRSQIRRQQRQTPAGFFSLPPAAVIPCFGRFVTRSWLMAFSLCLELHAGRCLPVASSRLRFAAVFTRSVEVLLALAISTRPKRTSDE</sequence>
<evidence type="ECO:0000313" key="1">
    <source>
        <dbReference type="EMBL" id="KAK2874726.1"/>
    </source>
</evidence>
<protein>
    <submittedName>
        <fullName evidence="1">Uncharacterized protein</fullName>
    </submittedName>
</protein>
<comment type="caution">
    <text evidence="1">The sequence shown here is derived from an EMBL/GenBank/DDBJ whole genome shotgun (WGS) entry which is preliminary data.</text>
</comment>
<dbReference type="EMBL" id="JAUYZG010000021">
    <property type="protein sequence ID" value="KAK2874726.1"/>
    <property type="molecule type" value="Genomic_DNA"/>
</dbReference>
<evidence type="ECO:0000313" key="2">
    <source>
        <dbReference type="Proteomes" id="UP001187343"/>
    </source>
</evidence>
<proteinExistence type="predicted"/>
<accession>A0AA88PIG4</accession>
<name>A0AA88PIG4_9TELE</name>
<dbReference type="AlphaFoldDB" id="A0AA88PIG4"/>
<keyword evidence="2" id="KW-1185">Reference proteome</keyword>
<dbReference type="Proteomes" id="UP001187343">
    <property type="component" value="Unassembled WGS sequence"/>
</dbReference>
<gene>
    <name evidence="1" type="ORF">Q8A67_021879</name>
</gene>